<evidence type="ECO:0000313" key="3">
    <source>
        <dbReference type="Proteomes" id="UP000696280"/>
    </source>
</evidence>
<sequence length="396" mass="42025">MPLGRVLIPANDIAQLAALFQAGAATITPGVVGLGTLGLLWILYDQWVSNKDIAPVVDVPNSVAGTIPITKPTTTTSATSTASACPTNGPICANDKCKGEGDDEKKKCTVIQIRLLVEQIVLSEESQPVPECMDNNKVALETKLWKAMIINVCASKTLDSDINAIQTAKDVGFPGYDGWSSAMTWKHGQGDCTFGCEEMFNGFLGNTQCSYDSHTFSGSGKSTQSCGTASFVVNQPVAAPHTPGPPPNPPPSPPPLAPPAPPAQGVGICGNGLFFQRDAAANAAKKFCEKLAKDKSWAKGPQSLKSPDVVIYNSDGSKSAHYQFALGVSPDVSWCPKDLSLEKLADTLTIFRCVANFMTGVDGCALYTTSKTRPFLKTVGHSYEDYIQWQVSIDEA</sequence>
<evidence type="ECO:0000313" key="2">
    <source>
        <dbReference type="EMBL" id="CAG8949099.1"/>
    </source>
</evidence>
<dbReference type="AlphaFoldDB" id="A0A9N9PEG4"/>
<feature type="region of interest" description="Disordered" evidence="1">
    <location>
        <begin position="236"/>
        <end position="262"/>
    </location>
</feature>
<dbReference type="OrthoDB" id="1896086at2759"/>
<protein>
    <submittedName>
        <fullName evidence="2">Uncharacterized protein</fullName>
    </submittedName>
</protein>
<reference evidence="2" key="1">
    <citation type="submission" date="2021-07" db="EMBL/GenBank/DDBJ databases">
        <authorList>
            <person name="Durling M."/>
        </authorList>
    </citation>
    <scope>NUCLEOTIDE SEQUENCE</scope>
</reference>
<dbReference type="Proteomes" id="UP000696280">
    <property type="component" value="Unassembled WGS sequence"/>
</dbReference>
<gene>
    <name evidence="2" type="ORF">HYFRA_00002228</name>
</gene>
<dbReference type="EMBL" id="CAJVRL010000001">
    <property type="protein sequence ID" value="CAG8949099.1"/>
    <property type="molecule type" value="Genomic_DNA"/>
</dbReference>
<keyword evidence="3" id="KW-1185">Reference proteome</keyword>
<organism evidence="2 3">
    <name type="scientific">Hymenoscyphus fraxineus</name>
    <dbReference type="NCBI Taxonomy" id="746836"/>
    <lineage>
        <taxon>Eukaryota</taxon>
        <taxon>Fungi</taxon>
        <taxon>Dikarya</taxon>
        <taxon>Ascomycota</taxon>
        <taxon>Pezizomycotina</taxon>
        <taxon>Leotiomycetes</taxon>
        <taxon>Helotiales</taxon>
        <taxon>Helotiaceae</taxon>
        <taxon>Hymenoscyphus</taxon>
    </lineage>
</organism>
<name>A0A9N9PEG4_9HELO</name>
<proteinExistence type="predicted"/>
<comment type="caution">
    <text evidence="2">The sequence shown here is derived from an EMBL/GenBank/DDBJ whole genome shotgun (WGS) entry which is preliminary data.</text>
</comment>
<accession>A0A9N9PEG4</accession>
<evidence type="ECO:0000256" key="1">
    <source>
        <dbReference type="SAM" id="MobiDB-lite"/>
    </source>
</evidence>
<feature type="compositionally biased region" description="Pro residues" evidence="1">
    <location>
        <begin position="242"/>
        <end position="262"/>
    </location>
</feature>